<dbReference type="GO" id="GO:0005829">
    <property type="term" value="C:cytosol"/>
    <property type="evidence" value="ECO:0007669"/>
    <property type="project" value="TreeGrafter"/>
</dbReference>
<proteinExistence type="predicted"/>
<keyword evidence="4" id="KW-1185">Reference proteome</keyword>
<evidence type="ECO:0000259" key="1">
    <source>
        <dbReference type="Pfam" id="PF03358"/>
    </source>
</evidence>
<dbReference type="OrthoDB" id="9812295at2"/>
<evidence type="ECO:0000313" key="5">
    <source>
        <dbReference type="Proteomes" id="UP000231990"/>
    </source>
</evidence>
<name>A0A2M9ZI43_9LEPT</name>
<protein>
    <recommendedName>
        <fullName evidence="1">NADPH-dependent FMN reductase-like domain-containing protein</fullName>
    </recommendedName>
</protein>
<dbReference type="GO" id="GO:0016491">
    <property type="term" value="F:oxidoreductase activity"/>
    <property type="evidence" value="ECO:0007669"/>
    <property type="project" value="InterPro"/>
</dbReference>
<organism evidence="3 5">
    <name type="scientific">Leptospira perolatii</name>
    <dbReference type="NCBI Taxonomy" id="2023191"/>
    <lineage>
        <taxon>Bacteria</taxon>
        <taxon>Pseudomonadati</taxon>
        <taxon>Spirochaetota</taxon>
        <taxon>Spirochaetia</taxon>
        <taxon>Leptospirales</taxon>
        <taxon>Leptospiraceae</taxon>
        <taxon>Leptospira</taxon>
    </lineage>
</organism>
<dbReference type="InterPro" id="IPR029039">
    <property type="entry name" value="Flavoprotein-like_sf"/>
</dbReference>
<evidence type="ECO:0000313" key="3">
    <source>
        <dbReference type="EMBL" id="PJZ71728.1"/>
    </source>
</evidence>
<dbReference type="PANTHER" id="PTHR30543">
    <property type="entry name" value="CHROMATE REDUCTASE"/>
    <property type="match status" value="1"/>
</dbReference>
<sequence>MNVLAISGSLRKNSYNSALLRSAMELQPSGMKMQISNCISELPFFNPDLDSEELLPEKAKTWKHELIKADAVLIASPEYVFEIPGVLKNALDWVVGSGELMNKPVAIWNASPGLSGGQKVHLHLGNTLTVMTATLVKNASLVIPAVNKKVDREGNITDLDLKGLLKKSLEELLLSWTKTKNLEESKT</sequence>
<dbReference type="InterPro" id="IPR005025">
    <property type="entry name" value="FMN_Rdtase-like_dom"/>
</dbReference>
<evidence type="ECO:0000313" key="2">
    <source>
        <dbReference type="EMBL" id="PJZ68109.1"/>
    </source>
</evidence>
<comment type="caution">
    <text evidence="3">The sequence shown here is derived from an EMBL/GenBank/DDBJ whole genome shotgun (WGS) entry which is preliminary data.</text>
</comment>
<dbReference type="SUPFAM" id="SSF52218">
    <property type="entry name" value="Flavoproteins"/>
    <property type="match status" value="1"/>
</dbReference>
<dbReference type="EMBL" id="NPDY01000034">
    <property type="protein sequence ID" value="PJZ68109.1"/>
    <property type="molecule type" value="Genomic_DNA"/>
</dbReference>
<dbReference type="AlphaFoldDB" id="A0A2M9ZI43"/>
<dbReference type="InterPro" id="IPR050712">
    <property type="entry name" value="NAD(P)H-dep_reductase"/>
</dbReference>
<evidence type="ECO:0000313" key="4">
    <source>
        <dbReference type="Proteomes" id="UP000231962"/>
    </source>
</evidence>
<dbReference type="Gene3D" id="3.40.50.360">
    <property type="match status" value="1"/>
</dbReference>
<dbReference type="Pfam" id="PF03358">
    <property type="entry name" value="FMN_red"/>
    <property type="match status" value="1"/>
</dbReference>
<dbReference type="PANTHER" id="PTHR30543:SF21">
    <property type="entry name" value="NAD(P)H-DEPENDENT FMN REDUCTASE LOT6"/>
    <property type="match status" value="1"/>
</dbReference>
<dbReference type="Proteomes" id="UP000231990">
    <property type="component" value="Unassembled WGS sequence"/>
</dbReference>
<reference evidence="4 5" key="1">
    <citation type="submission" date="2017-07" db="EMBL/GenBank/DDBJ databases">
        <title>Leptospira spp. isolated from tropical soils.</title>
        <authorList>
            <person name="Thibeaux R."/>
            <person name="Iraola G."/>
            <person name="Ferres I."/>
            <person name="Bierque E."/>
            <person name="Girault D."/>
            <person name="Soupe-Gilbert M.-E."/>
            <person name="Picardeau M."/>
            <person name="Goarant C."/>
        </authorList>
    </citation>
    <scope>NUCLEOTIDE SEQUENCE [LARGE SCALE GENOMIC DNA]</scope>
    <source>
        <strain evidence="3 5">FH1-B-B1</strain>
        <strain evidence="2 4">FH1-B-C1</strain>
    </source>
</reference>
<accession>A0A2M9ZI43</accession>
<dbReference type="GO" id="GO:0010181">
    <property type="term" value="F:FMN binding"/>
    <property type="evidence" value="ECO:0007669"/>
    <property type="project" value="TreeGrafter"/>
</dbReference>
<feature type="domain" description="NADPH-dependent FMN reductase-like" evidence="1">
    <location>
        <begin position="1"/>
        <end position="145"/>
    </location>
</feature>
<gene>
    <name evidence="2" type="ORF">CH360_17930</name>
    <name evidence="3" type="ORF">CH373_17990</name>
</gene>
<dbReference type="Proteomes" id="UP000231962">
    <property type="component" value="Unassembled WGS sequence"/>
</dbReference>
<dbReference type="EMBL" id="NPDZ01000022">
    <property type="protein sequence ID" value="PJZ71728.1"/>
    <property type="molecule type" value="Genomic_DNA"/>
</dbReference>